<proteinExistence type="inferred from homology"/>
<dbReference type="Proteomes" id="UP000639010">
    <property type="component" value="Unassembled WGS sequence"/>
</dbReference>
<accession>A0ABR9H9S7</accession>
<sequence length="354" mass="39827">MICQLRSFELWSGWSPANFEDQVRDGRIKALFSYWADPVLTWGNSESVARGLDNLDFCVSVDAFMCNTALYSDVVLPDATWLEQAQVKPDWLYEAFLSYFAEVVPPMYDSRPMYRIIEGLAKRMGVSDAVPWENMEEEAFANQMRDLPWSFEELREKGFILTDAAEYYKYRKWESINPPAGYGSSGSSRTGKYNFLNPVSAEKDVDPLPDFKPIDQDLLPDAEYPFLFGNIRILQHEHCSTFNNFQLMKLRKTNTLLINTADAARHDISSGDVVQLSSPWGVTRIKAEVTDDIRPGVLAAAGGYGHVRGLEGDPKYPDMGGVNVPGALMPSNRTESTGGTPLLKYIKTRVERAA</sequence>
<reference evidence="9 10" key="1">
    <citation type="submission" date="2020-10" db="EMBL/GenBank/DDBJ databases">
        <title>Genomic Encyclopedia of Type Strains, Phase IV (KMG-IV): sequencing the most valuable type-strain genomes for metagenomic binning, comparative biology and taxonomic classification.</title>
        <authorList>
            <person name="Goeker M."/>
        </authorList>
    </citation>
    <scope>NUCLEOTIDE SEQUENCE [LARGE SCALE GENOMIC DNA]</scope>
    <source>
        <strain evidence="9 10">DSM 4194</strain>
    </source>
</reference>
<evidence type="ECO:0000259" key="8">
    <source>
        <dbReference type="Pfam" id="PF01568"/>
    </source>
</evidence>
<keyword evidence="2" id="KW-0411">Iron-sulfur</keyword>
<dbReference type="InterPro" id="IPR009010">
    <property type="entry name" value="Asp_de-COase-like_dom_sf"/>
</dbReference>
<keyword evidence="10" id="KW-1185">Reference proteome</keyword>
<keyword evidence="2" id="KW-0408">Iron</keyword>
<evidence type="ECO:0000256" key="5">
    <source>
        <dbReference type="ARBA" id="ARBA00022729"/>
    </source>
</evidence>
<dbReference type="Pfam" id="PF01568">
    <property type="entry name" value="Molydop_binding"/>
    <property type="match status" value="1"/>
</dbReference>
<dbReference type="Gene3D" id="3.40.50.740">
    <property type="match status" value="1"/>
</dbReference>
<dbReference type="InterPro" id="IPR050612">
    <property type="entry name" value="Prok_Mopterin_Oxidored"/>
</dbReference>
<feature type="domain" description="Molybdopterin oxidoreductase" evidence="7">
    <location>
        <begin position="23"/>
        <end position="123"/>
    </location>
</feature>
<keyword evidence="5" id="KW-0732">Signal</keyword>
<comment type="caution">
    <text evidence="9">The sequence shown here is derived from an EMBL/GenBank/DDBJ whole genome shotgun (WGS) entry which is preliminary data.</text>
</comment>
<dbReference type="InterPro" id="IPR006657">
    <property type="entry name" value="MoPterin_dinucl-bd_dom"/>
</dbReference>
<comment type="similarity">
    <text evidence="1">Belongs to the prokaryotic molybdopterin-containing oxidoreductase family.</text>
</comment>
<evidence type="ECO:0000256" key="3">
    <source>
        <dbReference type="ARBA" id="ARBA00022505"/>
    </source>
</evidence>
<dbReference type="SUPFAM" id="SSF53706">
    <property type="entry name" value="Formate dehydrogenase/DMSO reductase, domains 1-3"/>
    <property type="match status" value="1"/>
</dbReference>
<dbReference type="EMBL" id="JADBGG010000076">
    <property type="protein sequence ID" value="MBE1427425.1"/>
    <property type="molecule type" value="Genomic_DNA"/>
</dbReference>
<dbReference type="Pfam" id="PF00384">
    <property type="entry name" value="Molybdopterin"/>
    <property type="match status" value="1"/>
</dbReference>
<dbReference type="CDD" id="cd02775">
    <property type="entry name" value="MopB_CT"/>
    <property type="match status" value="1"/>
</dbReference>
<dbReference type="InterPro" id="IPR006656">
    <property type="entry name" value="Mopterin_OxRdtase"/>
</dbReference>
<evidence type="ECO:0000256" key="1">
    <source>
        <dbReference type="ARBA" id="ARBA00010312"/>
    </source>
</evidence>
<keyword evidence="3" id="KW-0500">Molybdenum</keyword>
<keyword evidence="2" id="KW-0004">4Fe-4S</keyword>
<gene>
    <name evidence="9" type="ORF">H4684_004122</name>
</gene>
<evidence type="ECO:0000259" key="7">
    <source>
        <dbReference type="Pfam" id="PF00384"/>
    </source>
</evidence>
<dbReference type="PANTHER" id="PTHR43742">
    <property type="entry name" value="TRIMETHYLAMINE-N-OXIDE REDUCTASE"/>
    <property type="match status" value="1"/>
</dbReference>
<dbReference type="PANTHER" id="PTHR43742:SF9">
    <property type="entry name" value="TETRATHIONATE REDUCTASE SUBUNIT A"/>
    <property type="match status" value="1"/>
</dbReference>
<name>A0ABR9H9S7_9BACT</name>
<dbReference type="SUPFAM" id="SSF50692">
    <property type="entry name" value="ADC-like"/>
    <property type="match status" value="1"/>
</dbReference>
<evidence type="ECO:0000313" key="10">
    <source>
        <dbReference type="Proteomes" id="UP000639010"/>
    </source>
</evidence>
<dbReference type="Gene3D" id="2.40.40.20">
    <property type="match status" value="1"/>
</dbReference>
<evidence type="ECO:0000256" key="2">
    <source>
        <dbReference type="ARBA" id="ARBA00022485"/>
    </source>
</evidence>
<evidence type="ECO:0000313" key="9">
    <source>
        <dbReference type="EMBL" id="MBE1427425.1"/>
    </source>
</evidence>
<dbReference type="RefSeq" id="WP_225940596.1">
    <property type="nucleotide sequence ID" value="NZ_JADBGG010000076.1"/>
</dbReference>
<organism evidence="9 10">
    <name type="scientific">Desulfomicrobium macestii</name>
    <dbReference type="NCBI Taxonomy" id="90731"/>
    <lineage>
        <taxon>Bacteria</taxon>
        <taxon>Pseudomonadati</taxon>
        <taxon>Thermodesulfobacteriota</taxon>
        <taxon>Desulfovibrionia</taxon>
        <taxon>Desulfovibrionales</taxon>
        <taxon>Desulfomicrobiaceae</taxon>
        <taxon>Desulfomicrobium</taxon>
    </lineage>
</organism>
<evidence type="ECO:0000256" key="4">
    <source>
        <dbReference type="ARBA" id="ARBA00022723"/>
    </source>
</evidence>
<keyword evidence="6" id="KW-0560">Oxidoreductase</keyword>
<protein>
    <submittedName>
        <fullName evidence="9">Thiosulfate reductase/polysulfide reductase chain A</fullName>
    </submittedName>
</protein>
<feature type="domain" description="Molybdopterin dinucleotide-binding" evidence="8">
    <location>
        <begin position="228"/>
        <end position="344"/>
    </location>
</feature>
<evidence type="ECO:0000256" key="6">
    <source>
        <dbReference type="ARBA" id="ARBA00023002"/>
    </source>
</evidence>
<keyword evidence="4" id="KW-0479">Metal-binding</keyword>